<organism evidence="4 5">
    <name type="scientific">Brevundimonas olei</name>
    <dbReference type="NCBI Taxonomy" id="657642"/>
    <lineage>
        <taxon>Bacteria</taxon>
        <taxon>Pseudomonadati</taxon>
        <taxon>Pseudomonadota</taxon>
        <taxon>Alphaproteobacteria</taxon>
        <taxon>Caulobacterales</taxon>
        <taxon>Caulobacteraceae</taxon>
        <taxon>Brevundimonas</taxon>
    </lineage>
</organism>
<dbReference type="PROSITE" id="PS00018">
    <property type="entry name" value="EF_HAND_1"/>
    <property type="match status" value="1"/>
</dbReference>
<dbReference type="SMART" id="SM00054">
    <property type="entry name" value="EFh"/>
    <property type="match status" value="3"/>
</dbReference>
<feature type="region of interest" description="Disordered" evidence="1">
    <location>
        <begin position="105"/>
        <end position="140"/>
    </location>
</feature>
<dbReference type="Proteomes" id="UP001363460">
    <property type="component" value="Chromosome"/>
</dbReference>
<dbReference type="EMBL" id="CP146369">
    <property type="protein sequence ID" value="WWT55834.1"/>
    <property type="molecule type" value="Genomic_DNA"/>
</dbReference>
<feature type="signal peptide" evidence="2">
    <location>
        <begin position="1"/>
        <end position="23"/>
    </location>
</feature>
<keyword evidence="5" id="KW-1185">Reference proteome</keyword>
<dbReference type="PROSITE" id="PS50222">
    <property type="entry name" value="EF_HAND_2"/>
    <property type="match status" value="1"/>
</dbReference>
<reference evidence="4 5" key="1">
    <citation type="submission" date="2024-02" db="EMBL/GenBank/DDBJ databases">
        <title>Distribution and functional of Brevundimonas-related endobacteria within Verticillium dahliae.</title>
        <authorList>
            <person name="Zeng H."/>
        </authorList>
    </citation>
    <scope>NUCLEOTIDE SEQUENCE [LARGE SCALE GENOMIC DNA]</scope>
    <source>
        <strain evidence="4 5">TRM 44200</strain>
    </source>
</reference>
<feature type="chain" id="PRO_5046056613" evidence="2">
    <location>
        <begin position="24"/>
        <end position="207"/>
    </location>
</feature>
<name>A0ABZ2IJB6_9CAUL</name>
<sequence>MKMTFGGVAVLAMTLAVGGTAIAQDSPAASHRARTAEPVSQADFVQRRVERLRAADANGDGQVTAEEMRAYGQARRAERLSARFDRLDANKDGALSRAEFEAPQARGDRMGGGRHDGARMMRGHRGQGARDRGGRMGAQRAESRFPIVIAESERKATEAFARMDANRDGVLTVEERRAAMQAGRVEMRQKREQRRSNPASPSAPASE</sequence>
<dbReference type="InterPro" id="IPR002048">
    <property type="entry name" value="EF_hand_dom"/>
</dbReference>
<feature type="compositionally biased region" description="Low complexity" evidence="1">
    <location>
        <begin position="198"/>
        <end position="207"/>
    </location>
</feature>
<accession>A0ABZ2IJB6</accession>
<evidence type="ECO:0000256" key="1">
    <source>
        <dbReference type="SAM" id="MobiDB-lite"/>
    </source>
</evidence>
<dbReference type="Pfam" id="PF13202">
    <property type="entry name" value="EF-hand_5"/>
    <property type="match status" value="3"/>
</dbReference>
<feature type="domain" description="EF-hand" evidence="3">
    <location>
        <begin position="151"/>
        <end position="186"/>
    </location>
</feature>
<keyword evidence="2" id="KW-0732">Signal</keyword>
<evidence type="ECO:0000313" key="5">
    <source>
        <dbReference type="Proteomes" id="UP001363460"/>
    </source>
</evidence>
<evidence type="ECO:0000259" key="3">
    <source>
        <dbReference type="PROSITE" id="PS50222"/>
    </source>
</evidence>
<evidence type="ECO:0000313" key="4">
    <source>
        <dbReference type="EMBL" id="WWT55834.1"/>
    </source>
</evidence>
<dbReference type="Gene3D" id="1.10.238.10">
    <property type="entry name" value="EF-hand"/>
    <property type="match status" value="2"/>
</dbReference>
<dbReference type="InterPro" id="IPR011992">
    <property type="entry name" value="EF-hand-dom_pair"/>
</dbReference>
<dbReference type="SUPFAM" id="SSF47473">
    <property type="entry name" value="EF-hand"/>
    <property type="match status" value="1"/>
</dbReference>
<feature type="compositionally biased region" description="Basic and acidic residues" evidence="1">
    <location>
        <begin position="106"/>
        <end position="119"/>
    </location>
</feature>
<feature type="region of interest" description="Disordered" evidence="1">
    <location>
        <begin position="181"/>
        <end position="207"/>
    </location>
</feature>
<evidence type="ECO:0000256" key="2">
    <source>
        <dbReference type="SAM" id="SignalP"/>
    </source>
</evidence>
<gene>
    <name evidence="4" type="ORF">V8J38_05175</name>
</gene>
<protein>
    <submittedName>
        <fullName evidence="4">EF-hand domain-containing protein</fullName>
    </submittedName>
</protein>
<proteinExistence type="predicted"/>
<dbReference type="RefSeq" id="WP_338578163.1">
    <property type="nucleotide sequence ID" value="NZ_CP146369.1"/>
</dbReference>
<dbReference type="InterPro" id="IPR018247">
    <property type="entry name" value="EF_Hand_1_Ca_BS"/>
</dbReference>